<dbReference type="SMART" id="SM00767">
    <property type="entry name" value="DCD"/>
    <property type="match status" value="1"/>
</dbReference>
<sequence>MPPGLLALPPTSDDESGCDLLPLPPLFDRRLSTGMGTGKKPQVSPRNFKPALLGGVIFGCTDSTINECLTKQLFGLPAQHFVYVKNIHPGLPLFLFNYSKRQLHGIFEAASPGQMNINPYGWTKDGSERTMFPAQVQICIKKNCRPLVENQFMSIIKGNYYSHSHFRFELDHVQVSKLIVLFSTQVVASSATIPKSIGNWQIVHQNPSEPRTIGNVDPTPCSESNGHSGLSGPSCLDEMPQQIGADIEATEKNETELIYVKLQKLAANCEPLDSCPTSEVQEFGNNNKMHDEYDGSLEGNRAQEENLKENSLLPSDLQSIIAELQELKAFKQEAIDNQKKLLSKVQQLQDRCTRLEALSNQSETYAHGTMEFSSEQLLDPNDSIFLVGGFDGESWLASLDSYSPSKDIIKSLRPMSSVRSHASLAMLNGDLFVIGGGNSGLWYNTVESYNPVNNDWTSLPCLNKQKGGLAATTLYDKIFAIGGGNGIHCFSDVEMFDIDVGRWISARSMLHKGERSGTRATSILFVLKHVLSDETVKCRFDLAAADLHGAIYAVGGYDGSEYLRYAIGGFDGRTMVASVEVFDPRQGTWMSEAPMNHSRGYSAAVVLNDRIYAFGGMGGNENVLDKVERYQEGLSWQVTNLKAVGKRRYSISVNPLLYRFSCRIEKRNPAILSGLRYVFVNWSYI</sequence>
<dbReference type="Gene3D" id="2.120.10.80">
    <property type="entry name" value="Kelch-type beta propeller"/>
    <property type="match status" value="1"/>
</dbReference>
<organism evidence="3 4">
    <name type="scientific">Chenopodium quinoa</name>
    <name type="common">Quinoa</name>
    <dbReference type="NCBI Taxonomy" id="63459"/>
    <lineage>
        <taxon>Eukaryota</taxon>
        <taxon>Viridiplantae</taxon>
        <taxon>Streptophyta</taxon>
        <taxon>Embryophyta</taxon>
        <taxon>Tracheophyta</taxon>
        <taxon>Spermatophyta</taxon>
        <taxon>Magnoliopsida</taxon>
        <taxon>eudicotyledons</taxon>
        <taxon>Gunneridae</taxon>
        <taxon>Pentapetalae</taxon>
        <taxon>Caryophyllales</taxon>
        <taxon>Chenopodiaceae</taxon>
        <taxon>Chenopodioideae</taxon>
        <taxon>Atripliceae</taxon>
        <taxon>Chenopodium</taxon>
    </lineage>
</organism>
<protein>
    <recommendedName>
        <fullName evidence="2">DCD domain-containing protein</fullName>
    </recommendedName>
</protein>
<dbReference type="PROSITE" id="PS51222">
    <property type="entry name" value="DCD"/>
    <property type="match status" value="1"/>
</dbReference>
<dbReference type="SMART" id="SM00612">
    <property type="entry name" value="Kelch"/>
    <property type="match status" value="5"/>
</dbReference>
<dbReference type="PANTHER" id="PTHR46034">
    <property type="match status" value="1"/>
</dbReference>
<dbReference type="InterPro" id="IPR013989">
    <property type="entry name" value="Dev_and_cell_death_domain"/>
</dbReference>
<dbReference type="InterPro" id="IPR015915">
    <property type="entry name" value="Kelch-typ_b-propeller"/>
</dbReference>
<dbReference type="Pfam" id="PF01344">
    <property type="entry name" value="Kelch_1"/>
    <property type="match status" value="4"/>
</dbReference>
<dbReference type="SUPFAM" id="SSF117281">
    <property type="entry name" value="Kelch motif"/>
    <property type="match status" value="2"/>
</dbReference>
<dbReference type="Pfam" id="PF10539">
    <property type="entry name" value="Dev_Cell_Death"/>
    <property type="match status" value="1"/>
</dbReference>
<evidence type="ECO:0000313" key="3">
    <source>
        <dbReference type="EnsemblPlants" id="AUR62030756-RA:cds"/>
    </source>
</evidence>
<dbReference type="Gramene" id="AUR62030756-RA">
    <property type="protein sequence ID" value="AUR62030756-RA:cds"/>
    <property type="gene ID" value="AUR62030756"/>
</dbReference>
<dbReference type="EnsemblPlants" id="AUR62030756-RA">
    <property type="protein sequence ID" value="AUR62030756-RA:cds"/>
    <property type="gene ID" value="AUR62030756"/>
</dbReference>
<reference evidence="3" key="2">
    <citation type="submission" date="2021-03" db="UniProtKB">
        <authorList>
            <consortium name="EnsemblPlants"/>
        </authorList>
    </citation>
    <scope>IDENTIFICATION</scope>
</reference>
<dbReference type="GO" id="GO:0034976">
    <property type="term" value="P:response to endoplasmic reticulum stress"/>
    <property type="evidence" value="ECO:0007669"/>
    <property type="project" value="InterPro"/>
</dbReference>
<dbReference type="InterPro" id="IPR037293">
    <property type="entry name" value="Gal_Oxidase_central_sf"/>
</dbReference>
<dbReference type="Proteomes" id="UP000596660">
    <property type="component" value="Unplaced"/>
</dbReference>
<accession>A0A803MK23</accession>
<evidence type="ECO:0000256" key="1">
    <source>
        <dbReference type="SAM" id="Coils"/>
    </source>
</evidence>
<keyword evidence="4" id="KW-1185">Reference proteome</keyword>
<dbReference type="PANTHER" id="PTHR46034:SF7">
    <property type="entry name" value="INFLUENZA VIRUS NS1A-BINDING PROTEIN"/>
    <property type="match status" value="1"/>
</dbReference>
<dbReference type="OMA" id="YAWIDDN"/>
<evidence type="ECO:0000259" key="2">
    <source>
        <dbReference type="PROSITE" id="PS51222"/>
    </source>
</evidence>
<dbReference type="Gene3D" id="2.130.10.80">
    <property type="entry name" value="Galactose oxidase/kelch, beta-propeller"/>
    <property type="match status" value="1"/>
</dbReference>
<feature type="coiled-coil region" evidence="1">
    <location>
        <begin position="321"/>
        <end position="358"/>
    </location>
</feature>
<name>A0A803MK23_CHEQI</name>
<proteinExistence type="predicted"/>
<feature type="domain" description="DCD" evidence="2">
    <location>
        <begin position="51"/>
        <end position="184"/>
    </location>
</feature>
<evidence type="ECO:0000313" key="4">
    <source>
        <dbReference type="Proteomes" id="UP000596660"/>
    </source>
</evidence>
<dbReference type="InterPro" id="IPR044832">
    <property type="entry name" value="NRP-like"/>
</dbReference>
<dbReference type="AlphaFoldDB" id="A0A803MK23"/>
<keyword evidence="1" id="KW-0175">Coiled coil</keyword>
<reference evidence="3" key="1">
    <citation type="journal article" date="2017" name="Nature">
        <title>The genome of Chenopodium quinoa.</title>
        <authorList>
            <person name="Jarvis D.E."/>
            <person name="Ho Y.S."/>
            <person name="Lightfoot D.J."/>
            <person name="Schmoeckel S.M."/>
            <person name="Li B."/>
            <person name="Borm T.J.A."/>
            <person name="Ohyanagi H."/>
            <person name="Mineta K."/>
            <person name="Michell C.T."/>
            <person name="Saber N."/>
            <person name="Kharbatia N.M."/>
            <person name="Rupper R.R."/>
            <person name="Sharp A.R."/>
            <person name="Dally N."/>
            <person name="Boughton B.A."/>
            <person name="Woo Y.H."/>
            <person name="Gao G."/>
            <person name="Schijlen E.G.W.M."/>
            <person name="Guo X."/>
            <person name="Momin A.A."/>
            <person name="Negrao S."/>
            <person name="Al-Babili S."/>
            <person name="Gehring C."/>
            <person name="Roessner U."/>
            <person name="Jung C."/>
            <person name="Murphy K."/>
            <person name="Arold S.T."/>
            <person name="Gojobori T."/>
            <person name="van der Linden C.G."/>
            <person name="van Loo E.N."/>
            <person name="Jellen E.N."/>
            <person name="Maughan P.J."/>
            <person name="Tester M."/>
        </authorList>
    </citation>
    <scope>NUCLEOTIDE SEQUENCE [LARGE SCALE GENOMIC DNA]</scope>
    <source>
        <strain evidence="3">cv. PI 614886</strain>
    </source>
</reference>
<dbReference type="InterPro" id="IPR006652">
    <property type="entry name" value="Kelch_1"/>
</dbReference>